<name>A0ABN2PGT9_9ACTN</name>
<gene>
    <name evidence="2" type="ORF">GCM10009716_29590</name>
</gene>
<evidence type="ECO:0000313" key="2">
    <source>
        <dbReference type="EMBL" id="GAA1918887.1"/>
    </source>
</evidence>
<reference evidence="2 3" key="1">
    <citation type="journal article" date="2019" name="Int. J. Syst. Evol. Microbiol.">
        <title>The Global Catalogue of Microorganisms (GCM) 10K type strain sequencing project: providing services to taxonomists for standard genome sequencing and annotation.</title>
        <authorList>
            <consortium name="The Broad Institute Genomics Platform"/>
            <consortium name="The Broad Institute Genome Sequencing Center for Infectious Disease"/>
            <person name="Wu L."/>
            <person name="Ma J."/>
        </authorList>
    </citation>
    <scope>NUCLEOTIDE SEQUENCE [LARGE SCALE GENOMIC DNA]</scope>
    <source>
        <strain evidence="2 3">JCM 13581</strain>
    </source>
</reference>
<organism evidence="2 3">
    <name type="scientific">Streptomyces sodiiphilus</name>
    <dbReference type="NCBI Taxonomy" id="226217"/>
    <lineage>
        <taxon>Bacteria</taxon>
        <taxon>Bacillati</taxon>
        <taxon>Actinomycetota</taxon>
        <taxon>Actinomycetes</taxon>
        <taxon>Kitasatosporales</taxon>
        <taxon>Streptomycetaceae</taxon>
        <taxon>Streptomyces</taxon>
    </lineage>
</organism>
<proteinExistence type="predicted"/>
<dbReference type="EMBL" id="BAAAMJ010000030">
    <property type="protein sequence ID" value="GAA1918887.1"/>
    <property type="molecule type" value="Genomic_DNA"/>
</dbReference>
<sequence>MPPPNMSERPPPFPLCMRTSSPSRKLKMMRAIENPVTTAGPTLSEGRMGRTRATALRNPGVGDRPGGVPPVRSPTGY</sequence>
<protein>
    <submittedName>
        <fullName evidence="2">Uncharacterized protein</fullName>
    </submittedName>
</protein>
<evidence type="ECO:0000256" key="1">
    <source>
        <dbReference type="SAM" id="MobiDB-lite"/>
    </source>
</evidence>
<comment type="caution">
    <text evidence="2">The sequence shown here is derived from an EMBL/GenBank/DDBJ whole genome shotgun (WGS) entry which is preliminary data.</text>
</comment>
<feature type="region of interest" description="Disordered" evidence="1">
    <location>
        <begin position="53"/>
        <end position="77"/>
    </location>
</feature>
<keyword evidence="3" id="KW-1185">Reference proteome</keyword>
<evidence type="ECO:0000313" key="3">
    <source>
        <dbReference type="Proteomes" id="UP001501303"/>
    </source>
</evidence>
<feature type="compositionally biased region" description="Pro residues" evidence="1">
    <location>
        <begin position="1"/>
        <end position="14"/>
    </location>
</feature>
<feature type="compositionally biased region" description="Pro residues" evidence="1">
    <location>
        <begin position="67"/>
        <end position="77"/>
    </location>
</feature>
<feature type="region of interest" description="Disordered" evidence="1">
    <location>
        <begin position="1"/>
        <end position="22"/>
    </location>
</feature>
<dbReference type="Proteomes" id="UP001501303">
    <property type="component" value="Unassembled WGS sequence"/>
</dbReference>
<accession>A0ABN2PGT9</accession>